<dbReference type="InterPro" id="IPR027051">
    <property type="entry name" value="XdhC_Rossmann_dom"/>
</dbReference>
<feature type="domain" description="XdhC Rossmann" evidence="2">
    <location>
        <begin position="166"/>
        <end position="317"/>
    </location>
</feature>
<accession>A0ABM7I967</accession>
<evidence type="ECO:0000259" key="1">
    <source>
        <dbReference type="Pfam" id="PF02625"/>
    </source>
</evidence>
<organism evidence="3 4">
    <name type="scientific">Mycolicibacterium aubagnense</name>
    <dbReference type="NCBI Taxonomy" id="319707"/>
    <lineage>
        <taxon>Bacteria</taxon>
        <taxon>Bacillati</taxon>
        <taxon>Actinomycetota</taxon>
        <taxon>Actinomycetes</taxon>
        <taxon>Mycobacteriales</taxon>
        <taxon>Mycobacteriaceae</taxon>
        <taxon>Mycolicibacterium</taxon>
    </lineage>
</organism>
<gene>
    <name evidence="3" type="ORF">MAUB_10410</name>
</gene>
<dbReference type="Gene3D" id="3.40.50.720">
    <property type="entry name" value="NAD(P)-binding Rossmann-like Domain"/>
    <property type="match status" value="1"/>
</dbReference>
<dbReference type="RefSeq" id="WP_163910993.1">
    <property type="nucleotide sequence ID" value="NZ_AP022577.1"/>
</dbReference>
<evidence type="ECO:0000313" key="4">
    <source>
        <dbReference type="Proteomes" id="UP000465609"/>
    </source>
</evidence>
<protein>
    <submittedName>
        <fullName evidence="3">Lipoprotein</fullName>
    </submittedName>
</protein>
<dbReference type="EMBL" id="AP022577">
    <property type="protein sequence ID" value="BBX83168.1"/>
    <property type="molecule type" value="Genomic_DNA"/>
</dbReference>
<dbReference type="Pfam" id="PF02625">
    <property type="entry name" value="XdhC_CoxI"/>
    <property type="match status" value="1"/>
</dbReference>
<keyword evidence="4" id="KW-1185">Reference proteome</keyword>
<evidence type="ECO:0000313" key="3">
    <source>
        <dbReference type="EMBL" id="BBX83168.1"/>
    </source>
</evidence>
<dbReference type="PANTHER" id="PTHR30388">
    <property type="entry name" value="ALDEHYDE OXIDOREDUCTASE MOLYBDENUM COFACTOR ASSEMBLY PROTEIN"/>
    <property type="match status" value="1"/>
</dbReference>
<dbReference type="InterPro" id="IPR003777">
    <property type="entry name" value="XdhC_CoxI"/>
</dbReference>
<dbReference type="Pfam" id="PF13478">
    <property type="entry name" value="XdhC_C"/>
    <property type="match status" value="1"/>
</dbReference>
<keyword evidence="3" id="KW-0449">Lipoprotein</keyword>
<proteinExistence type="predicted"/>
<dbReference type="Proteomes" id="UP000465609">
    <property type="component" value="Chromosome"/>
</dbReference>
<dbReference type="InterPro" id="IPR052698">
    <property type="entry name" value="MoCofactor_Util/Proc"/>
</dbReference>
<sequence length="335" mass="36913">MRNRAVLQWIYDRYRYNMDVVAVTVLDTFDRSPYPAGSMMAFDRSERFEGSVSSGCVEADLYERAHAVFGEHPDTLAGFGCQIIDFDADLSARDPFAPPGPCRGTLRVAMHPVTPQQFPELATLMSVVQQGRPATTFLNLRTGQTSLMRGDDAPVFRADYEPSPRMLIFGISDIATGLAALALPLGYAVTVCDPRPAFLQEERFPGADLVRDWPDRYLCQERKTGRVHADTAIVDLTHDDRFSIPLLIEALDSRLWAEDTQPTFVGALGSRTRSLNRRHALRRHGLAPADVSRLQAPIGLDLGGREAPHITLSILAHVVAANEGGSGLPRCQLVD</sequence>
<dbReference type="PANTHER" id="PTHR30388:SF4">
    <property type="entry name" value="MOLYBDENUM COFACTOR INSERTION CHAPERONE PAOD"/>
    <property type="match status" value="1"/>
</dbReference>
<reference evidence="3 4" key="1">
    <citation type="journal article" date="2019" name="Emerg. Microbes Infect.">
        <title>Comprehensive subspecies identification of 175 nontuberculous mycobacteria species based on 7547 genomic profiles.</title>
        <authorList>
            <person name="Matsumoto Y."/>
            <person name="Kinjo T."/>
            <person name="Motooka D."/>
            <person name="Nabeya D."/>
            <person name="Jung N."/>
            <person name="Uechi K."/>
            <person name="Horii T."/>
            <person name="Iida T."/>
            <person name="Fujita J."/>
            <person name="Nakamura S."/>
        </authorList>
    </citation>
    <scope>NUCLEOTIDE SEQUENCE [LARGE SCALE GENOMIC DNA]</scope>
    <source>
        <strain evidence="3 4">JCM 15296</strain>
    </source>
</reference>
<name>A0ABM7I967_9MYCO</name>
<evidence type="ECO:0000259" key="2">
    <source>
        <dbReference type="Pfam" id="PF13478"/>
    </source>
</evidence>
<feature type="domain" description="XdhC- CoxI" evidence="1">
    <location>
        <begin position="19"/>
        <end position="72"/>
    </location>
</feature>